<dbReference type="Proteomes" id="UP000624183">
    <property type="component" value="Unassembled WGS sequence"/>
</dbReference>
<name>A0ABQ3CDE6_9ACTN</name>
<dbReference type="EMBL" id="BMUW01000030">
    <property type="protein sequence ID" value="GGZ83138.1"/>
    <property type="molecule type" value="Genomic_DNA"/>
</dbReference>
<protein>
    <submittedName>
        <fullName evidence="1">Uncharacterized protein</fullName>
    </submittedName>
</protein>
<proteinExistence type="predicted"/>
<accession>A0ABQ3CDE6</accession>
<comment type="caution">
    <text evidence="1">The sequence shown here is derived from an EMBL/GenBank/DDBJ whole genome shotgun (WGS) entry which is preliminary data.</text>
</comment>
<gene>
    <name evidence="1" type="ORF">GCM10010328_66880</name>
</gene>
<organism evidence="1 2">
    <name type="scientific">Streptomyces rubiginosohelvolus</name>
    <dbReference type="NCBI Taxonomy" id="67362"/>
    <lineage>
        <taxon>Bacteria</taxon>
        <taxon>Bacillati</taxon>
        <taxon>Actinomycetota</taxon>
        <taxon>Actinomycetes</taxon>
        <taxon>Kitasatosporales</taxon>
        <taxon>Streptomycetaceae</taxon>
        <taxon>Streptomyces</taxon>
    </lineage>
</organism>
<sequence length="199" mass="21544">MNSENRVNQLRADLEAATPGPWEPGDVWLTAGLIYSDAWERVGDGNATRCAYCHLGEPAWSGRADINGTVMPAHRHRNPEPYDPGHAVSSSGGGLVAYEGGGVVRSEDVRFVVSAREHVPALLSEVDGLRLKGAALRERITALHAPVQHMGQVWCGECSVRRSTGPRSEEWVAFIPHPCPTIDALGTAETQTTETKEQI</sequence>
<reference evidence="2" key="1">
    <citation type="journal article" date="2019" name="Int. J. Syst. Evol. Microbiol.">
        <title>The Global Catalogue of Microorganisms (GCM) 10K type strain sequencing project: providing services to taxonomists for standard genome sequencing and annotation.</title>
        <authorList>
            <consortium name="The Broad Institute Genomics Platform"/>
            <consortium name="The Broad Institute Genome Sequencing Center for Infectious Disease"/>
            <person name="Wu L."/>
            <person name="Ma J."/>
        </authorList>
    </citation>
    <scope>NUCLEOTIDE SEQUENCE [LARGE SCALE GENOMIC DNA]</scope>
    <source>
        <strain evidence="2">JCM 4602</strain>
    </source>
</reference>
<evidence type="ECO:0000313" key="1">
    <source>
        <dbReference type="EMBL" id="GGZ83138.1"/>
    </source>
</evidence>
<evidence type="ECO:0000313" key="2">
    <source>
        <dbReference type="Proteomes" id="UP000624183"/>
    </source>
</evidence>
<keyword evidence="2" id="KW-1185">Reference proteome</keyword>